<proteinExistence type="predicted"/>
<keyword evidence="2" id="KW-1185">Reference proteome</keyword>
<protein>
    <submittedName>
        <fullName evidence="3">DUF4704 domain-containing protein</fullName>
    </submittedName>
</protein>
<evidence type="ECO:0000313" key="3">
    <source>
        <dbReference type="WBParaSite" id="jg23037"/>
    </source>
</evidence>
<dbReference type="Pfam" id="PF15787">
    <property type="entry name" value="DUF4704"/>
    <property type="match status" value="1"/>
</dbReference>
<sequence>MDLIRLCKDCRENRRVILQMSVWQEWLISLAYMFLRLKRRRKYPVWCTTLFYSALSRYPTEYGGWRIAQRFVAFIEAVVEEWQDSSTAIVDHVNNSDNQVCTAPNSELEILDTTQQGLSILDAVHFLQRFVELADVFIFVSGINFNELEQEKNMPSGGILRQSLRLASTMAVRNILACRIAQKDDRSFFEISISSPTKYDAILKFVDNAMELKDPAKGITDPGRLLQNIDLQRLKGIIYRDMEEGRQAQFLALSVVYLLSVLMVSRYRDILEPPTSPSPSLIQTQTVLLERNQLIHPR</sequence>
<evidence type="ECO:0000313" key="2">
    <source>
        <dbReference type="Proteomes" id="UP000887574"/>
    </source>
</evidence>
<dbReference type="InterPro" id="IPR031570">
    <property type="entry name" value="NBEA/BDCP_DUF4704"/>
</dbReference>
<accession>A0A915DUU0</accession>
<feature type="domain" description="DUF4704" evidence="1">
    <location>
        <begin position="2"/>
        <end position="74"/>
    </location>
</feature>
<dbReference type="AlphaFoldDB" id="A0A915DUU0"/>
<name>A0A915DUU0_9BILA</name>
<reference evidence="3" key="1">
    <citation type="submission" date="2022-11" db="UniProtKB">
        <authorList>
            <consortium name="WormBaseParasite"/>
        </authorList>
    </citation>
    <scope>IDENTIFICATION</scope>
</reference>
<evidence type="ECO:0000259" key="1">
    <source>
        <dbReference type="Pfam" id="PF15787"/>
    </source>
</evidence>
<dbReference type="Proteomes" id="UP000887574">
    <property type="component" value="Unplaced"/>
</dbReference>
<organism evidence="2 3">
    <name type="scientific">Ditylenchus dipsaci</name>
    <dbReference type="NCBI Taxonomy" id="166011"/>
    <lineage>
        <taxon>Eukaryota</taxon>
        <taxon>Metazoa</taxon>
        <taxon>Ecdysozoa</taxon>
        <taxon>Nematoda</taxon>
        <taxon>Chromadorea</taxon>
        <taxon>Rhabditida</taxon>
        <taxon>Tylenchina</taxon>
        <taxon>Tylenchomorpha</taxon>
        <taxon>Sphaerularioidea</taxon>
        <taxon>Anguinidae</taxon>
        <taxon>Anguininae</taxon>
        <taxon>Ditylenchus</taxon>
    </lineage>
</organism>
<dbReference type="WBParaSite" id="jg23037">
    <property type="protein sequence ID" value="jg23037"/>
    <property type="gene ID" value="jg23037"/>
</dbReference>